<organism evidence="2 3">
    <name type="scientific">Bacteroides nordii</name>
    <dbReference type="NCBI Taxonomy" id="291645"/>
    <lineage>
        <taxon>Bacteria</taxon>
        <taxon>Pseudomonadati</taxon>
        <taxon>Bacteroidota</taxon>
        <taxon>Bacteroidia</taxon>
        <taxon>Bacteroidales</taxon>
        <taxon>Bacteroidaceae</taxon>
        <taxon>Bacteroides</taxon>
    </lineage>
</organism>
<dbReference type="PANTHER" id="PTHR47163:SF2">
    <property type="entry name" value="SI:DKEY-17M8.2"/>
    <property type="match status" value="1"/>
</dbReference>
<evidence type="ECO:0000313" key="3">
    <source>
        <dbReference type="Proteomes" id="UP000284379"/>
    </source>
</evidence>
<reference evidence="2 3" key="1">
    <citation type="submission" date="2018-08" db="EMBL/GenBank/DDBJ databases">
        <title>A genome reference for cultivated species of the human gut microbiota.</title>
        <authorList>
            <person name="Zou Y."/>
            <person name="Xue W."/>
            <person name="Luo G."/>
        </authorList>
    </citation>
    <scope>NUCLEOTIDE SEQUENCE [LARGE SCALE GENOMIC DNA]</scope>
    <source>
        <strain evidence="2 3">AM40-30BH</strain>
    </source>
</reference>
<evidence type="ECO:0000259" key="1">
    <source>
        <dbReference type="SMART" id="SM01126"/>
    </source>
</evidence>
<name>A0A413VLG7_9BACE</name>
<dbReference type="PANTHER" id="PTHR47163">
    <property type="entry name" value="DDE_TNP_IS1595 DOMAIN-CONTAINING PROTEIN"/>
    <property type="match status" value="1"/>
</dbReference>
<sequence length="314" mass="36488">MFNSRFKSLSDLRKAFPTEQSCIDYLEERRWHGKVVSPFDKTSKVYKCKDNKYRCKNTGKYFDVKTKTIFQGTRISLISWFEAIWTILSYKKGISSVQLGENINVSQKTAWFMMHRIRKALGIDNDVGSEDEGGGGKLSGTVEIDETFIGGKNKNRHMNKKVPKSQGRSYKDKTPVFGLIQQGGRIIAKVVPDTKVKSLSPLILRYVEEGSNLYTDEWNYGKKADTLYNHHNVNHKKGFYGKGSFTTNHIENFWSVVKRGVIGVYHYWSRRHMQKYIDEFVYRANNSGLTNKEKFDKLLENLEYRLTYKELVYG</sequence>
<protein>
    <submittedName>
        <fullName evidence="2">IS1595 family transposase</fullName>
    </submittedName>
</protein>
<dbReference type="SMART" id="SM01126">
    <property type="entry name" value="DDE_Tnp_IS1595"/>
    <property type="match status" value="1"/>
</dbReference>
<comment type="caution">
    <text evidence="2">The sequence shown here is derived from an EMBL/GenBank/DDBJ whole genome shotgun (WGS) entry which is preliminary data.</text>
</comment>
<dbReference type="RefSeq" id="WP_122201687.1">
    <property type="nucleotide sequence ID" value="NZ_CABJFV010000009.1"/>
</dbReference>
<evidence type="ECO:0000313" key="2">
    <source>
        <dbReference type="EMBL" id="RHB34372.1"/>
    </source>
</evidence>
<proteinExistence type="predicted"/>
<feature type="domain" description="ISXO2-like transposase" evidence="1">
    <location>
        <begin position="137"/>
        <end position="285"/>
    </location>
</feature>
<accession>A0A413VLG7</accession>
<gene>
    <name evidence="2" type="ORF">DW888_12555</name>
</gene>
<dbReference type="NCBIfam" id="NF033547">
    <property type="entry name" value="transpos_IS1595"/>
    <property type="match status" value="1"/>
</dbReference>
<dbReference type="InterPro" id="IPR024445">
    <property type="entry name" value="Tnp_ISXO2-like"/>
</dbReference>
<dbReference type="Pfam" id="PF12762">
    <property type="entry name" value="DDE_Tnp_IS1595"/>
    <property type="match status" value="1"/>
</dbReference>
<dbReference type="EMBL" id="QSGO01000009">
    <property type="protein sequence ID" value="RHB34372.1"/>
    <property type="molecule type" value="Genomic_DNA"/>
</dbReference>
<dbReference type="InterPro" id="IPR053164">
    <property type="entry name" value="IS1016-like_transposase"/>
</dbReference>
<dbReference type="AlphaFoldDB" id="A0A413VLG7"/>
<dbReference type="Proteomes" id="UP000284379">
    <property type="component" value="Unassembled WGS sequence"/>
</dbReference>